<feature type="transmembrane region" description="Helical" evidence="12">
    <location>
        <begin position="85"/>
        <end position="103"/>
    </location>
</feature>
<evidence type="ECO:0000256" key="6">
    <source>
        <dbReference type="ARBA" id="ARBA00022989"/>
    </source>
</evidence>
<feature type="transmembrane region" description="Helical" evidence="12">
    <location>
        <begin position="21"/>
        <end position="42"/>
    </location>
</feature>
<dbReference type="GO" id="GO:0016020">
    <property type="term" value="C:membrane"/>
    <property type="evidence" value="ECO:0007669"/>
    <property type="project" value="UniProtKB-SubCell"/>
</dbReference>
<evidence type="ECO:0000256" key="8">
    <source>
        <dbReference type="ARBA" id="ARBA00023004"/>
    </source>
</evidence>
<dbReference type="GO" id="GO:0016717">
    <property type="term" value="F:oxidoreductase activity, acting on paired donors, with oxidation of a pair of donors resulting in the reduction of molecular oxygen to two molecules of water"/>
    <property type="evidence" value="ECO:0007669"/>
    <property type="project" value="InterPro"/>
</dbReference>
<dbReference type="Proteomes" id="UP000446768">
    <property type="component" value="Unassembled WGS sequence"/>
</dbReference>
<name>A0A7X2ITY1_9BURK</name>
<sequence length="305" mass="34437">MKREQMAPAVAREGGRLRYRLRRAVTVTVLFLHQCLWLSVFLVPWQPALLAPALLLGWLLILGVEMGNHRYFSHRSFTTGRVFQFVLAWWATLAFQRSVLWWACMHRQHHRFSDQPGDPHSPYAAAGGGFLYAHLNWGVAERNASADPHYIRDLLAYPELRWLERFGYVPNLVYAGGAYLLGHLGWVGTSGAQAVVWLYVVPLFICQHVISSQATLAHGAPRLPGSYRSFSTGDRSLNHVLLGLISCGGGYHNNHHRFPGSARVGMRWYEVDLAYLAIKALQRVGLVHKVSIPNQVRRHAGMEQA</sequence>
<dbReference type="Pfam" id="PF00487">
    <property type="entry name" value="FA_desaturase"/>
    <property type="match status" value="1"/>
</dbReference>
<dbReference type="PANTHER" id="PTHR11351:SF31">
    <property type="entry name" value="DESATURASE 1, ISOFORM A-RELATED"/>
    <property type="match status" value="1"/>
</dbReference>
<comment type="subcellular location">
    <subcellularLocation>
        <location evidence="1">Membrane</location>
        <topology evidence="1">Multi-pass membrane protein</topology>
    </subcellularLocation>
</comment>
<keyword evidence="7" id="KW-0560">Oxidoreductase</keyword>
<keyword evidence="5" id="KW-0276">Fatty acid metabolism</keyword>
<protein>
    <submittedName>
        <fullName evidence="14">Acyl-CoA desaturase</fullName>
    </submittedName>
</protein>
<dbReference type="PRINTS" id="PR00075">
    <property type="entry name" value="FACDDSATRASE"/>
</dbReference>
<keyword evidence="6 12" id="KW-1133">Transmembrane helix</keyword>
<evidence type="ECO:0000313" key="14">
    <source>
        <dbReference type="EMBL" id="MRV75697.1"/>
    </source>
</evidence>
<dbReference type="InterPro" id="IPR015876">
    <property type="entry name" value="Acyl-CoA_DS"/>
</dbReference>
<dbReference type="CDD" id="cd03505">
    <property type="entry name" value="Delta9-FADS-like"/>
    <property type="match status" value="1"/>
</dbReference>
<evidence type="ECO:0000259" key="13">
    <source>
        <dbReference type="Pfam" id="PF00487"/>
    </source>
</evidence>
<keyword evidence="3" id="KW-0444">Lipid biosynthesis</keyword>
<keyword evidence="9" id="KW-0443">Lipid metabolism</keyword>
<feature type="transmembrane region" description="Helical" evidence="12">
    <location>
        <begin position="48"/>
        <end position="64"/>
    </location>
</feature>
<organism evidence="14 15">
    <name type="scientific">Pseudoduganella rivuli</name>
    <dbReference type="NCBI Taxonomy" id="2666085"/>
    <lineage>
        <taxon>Bacteria</taxon>
        <taxon>Pseudomonadati</taxon>
        <taxon>Pseudomonadota</taxon>
        <taxon>Betaproteobacteria</taxon>
        <taxon>Burkholderiales</taxon>
        <taxon>Oxalobacteraceae</taxon>
        <taxon>Telluria group</taxon>
        <taxon>Pseudoduganella</taxon>
    </lineage>
</organism>
<gene>
    <name evidence="14" type="ORF">GJ700_28665</name>
</gene>
<evidence type="ECO:0000256" key="10">
    <source>
        <dbReference type="ARBA" id="ARBA00023136"/>
    </source>
</evidence>
<evidence type="ECO:0000313" key="15">
    <source>
        <dbReference type="Proteomes" id="UP000446768"/>
    </source>
</evidence>
<keyword evidence="10 12" id="KW-0472">Membrane</keyword>
<evidence type="ECO:0000256" key="11">
    <source>
        <dbReference type="ARBA" id="ARBA00023160"/>
    </source>
</evidence>
<keyword evidence="4 12" id="KW-0812">Transmembrane</keyword>
<dbReference type="AlphaFoldDB" id="A0A7X2ITY1"/>
<comment type="similarity">
    <text evidence="2">Belongs to the fatty acid desaturase type 2 family.</text>
</comment>
<reference evidence="14 15" key="1">
    <citation type="submission" date="2019-11" db="EMBL/GenBank/DDBJ databases">
        <title>Novel species isolated from a subtropical stream in China.</title>
        <authorList>
            <person name="Lu H."/>
        </authorList>
    </citation>
    <scope>NUCLEOTIDE SEQUENCE [LARGE SCALE GENOMIC DNA]</scope>
    <source>
        <strain evidence="14 15">FT92W</strain>
    </source>
</reference>
<evidence type="ECO:0000256" key="4">
    <source>
        <dbReference type="ARBA" id="ARBA00022692"/>
    </source>
</evidence>
<dbReference type="GO" id="GO:0006633">
    <property type="term" value="P:fatty acid biosynthetic process"/>
    <property type="evidence" value="ECO:0007669"/>
    <property type="project" value="UniProtKB-KW"/>
</dbReference>
<keyword evidence="15" id="KW-1185">Reference proteome</keyword>
<evidence type="ECO:0000256" key="2">
    <source>
        <dbReference type="ARBA" id="ARBA00008749"/>
    </source>
</evidence>
<dbReference type="PANTHER" id="PTHR11351">
    <property type="entry name" value="ACYL-COA DESATURASE"/>
    <property type="match status" value="1"/>
</dbReference>
<evidence type="ECO:0000256" key="7">
    <source>
        <dbReference type="ARBA" id="ARBA00023002"/>
    </source>
</evidence>
<feature type="domain" description="Fatty acid desaturase" evidence="13">
    <location>
        <begin position="45"/>
        <end position="280"/>
    </location>
</feature>
<evidence type="ECO:0000256" key="9">
    <source>
        <dbReference type="ARBA" id="ARBA00023098"/>
    </source>
</evidence>
<evidence type="ECO:0000256" key="1">
    <source>
        <dbReference type="ARBA" id="ARBA00004141"/>
    </source>
</evidence>
<accession>A0A7X2ITY1</accession>
<evidence type="ECO:0000256" key="12">
    <source>
        <dbReference type="SAM" id="Phobius"/>
    </source>
</evidence>
<evidence type="ECO:0000256" key="3">
    <source>
        <dbReference type="ARBA" id="ARBA00022516"/>
    </source>
</evidence>
<keyword evidence="8" id="KW-0408">Iron</keyword>
<keyword evidence="11" id="KW-0275">Fatty acid biosynthesis</keyword>
<dbReference type="InterPro" id="IPR005804">
    <property type="entry name" value="FA_desaturase_dom"/>
</dbReference>
<comment type="caution">
    <text evidence="14">The sequence shown here is derived from an EMBL/GenBank/DDBJ whole genome shotgun (WGS) entry which is preliminary data.</text>
</comment>
<evidence type="ECO:0000256" key="5">
    <source>
        <dbReference type="ARBA" id="ARBA00022832"/>
    </source>
</evidence>
<dbReference type="EMBL" id="WKJJ01000022">
    <property type="protein sequence ID" value="MRV75697.1"/>
    <property type="molecule type" value="Genomic_DNA"/>
</dbReference>
<proteinExistence type="inferred from homology"/>